<dbReference type="EMBL" id="NDXW01000001">
    <property type="protein sequence ID" value="RDH42697.1"/>
    <property type="molecule type" value="Genomic_DNA"/>
</dbReference>
<keyword evidence="1" id="KW-0812">Transmembrane</keyword>
<evidence type="ECO:0000256" key="1">
    <source>
        <dbReference type="SAM" id="Phobius"/>
    </source>
</evidence>
<name>A0A4P9VKA6_9GAMM</name>
<gene>
    <name evidence="2" type="ORF">B9G39_04115</name>
</gene>
<dbReference type="RefSeq" id="WP_094786159.1">
    <property type="nucleotide sequence ID" value="NZ_JAEVHG010000011.1"/>
</dbReference>
<dbReference type="Proteomes" id="UP000257039">
    <property type="component" value="Unassembled WGS sequence"/>
</dbReference>
<dbReference type="InterPro" id="IPR046513">
    <property type="entry name" value="DUF6691"/>
</dbReference>
<feature type="transmembrane region" description="Helical" evidence="1">
    <location>
        <begin position="44"/>
        <end position="63"/>
    </location>
</feature>
<keyword evidence="1" id="KW-0472">Membrane</keyword>
<proteinExistence type="predicted"/>
<feature type="transmembrane region" description="Helical" evidence="1">
    <location>
        <begin position="118"/>
        <end position="137"/>
    </location>
</feature>
<protein>
    <submittedName>
        <fullName evidence="2">YeeE/YedE family protein</fullName>
    </submittedName>
</protein>
<evidence type="ECO:0000313" key="3">
    <source>
        <dbReference type="Proteomes" id="UP000257039"/>
    </source>
</evidence>
<organism evidence="2 3">
    <name type="scientific">Zooshikella ganghwensis</name>
    <dbReference type="NCBI Taxonomy" id="202772"/>
    <lineage>
        <taxon>Bacteria</taxon>
        <taxon>Pseudomonadati</taxon>
        <taxon>Pseudomonadota</taxon>
        <taxon>Gammaproteobacteria</taxon>
        <taxon>Oceanospirillales</taxon>
        <taxon>Zooshikellaceae</taxon>
        <taxon>Zooshikella</taxon>
    </lineage>
</organism>
<evidence type="ECO:0000313" key="2">
    <source>
        <dbReference type="EMBL" id="RDH42697.1"/>
    </source>
</evidence>
<dbReference type="AlphaFoldDB" id="A0A4P9VKA6"/>
<accession>A0A4P9VKA6</accession>
<reference evidence="2 3" key="1">
    <citation type="submission" date="2017-04" db="EMBL/GenBank/DDBJ databases">
        <title>Draft genome sequence of Zooshikella ganghwensis VG4 isolated from Red Sea sediments.</title>
        <authorList>
            <person name="Rehman Z."/>
            <person name="Alam I."/>
            <person name="Kamau A."/>
            <person name="Bajic V."/>
            <person name="Leiknes T."/>
        </authorList>
    </citation>
    <scope>NUCLEOTIDE SEQUENCE [LARGE SCALE GENOMIC DNA]</scope>
    <source>
        <strain evidence="2 3">VG4</strain>
    </source>
</reference>
<feature type="transmembrane region" description="Helical" evidence="1">
    <location>
        <begin position="84"/>
        <end position="106"/>
    </location>
</feature>
<keyword evidence="3" id="KW-1185">Reference proteome</keyword>
<keyword evidence="1" id="KW-1133">Transmembrane helix</keyword>
<dbReference type="Pfam" id="PF20398">
    <property type="entry name" value="DUF6691"/>
    <property type="match status" value="1"/>
</dbReference>
<comment type="caution">
    <text evidence="2">The sequence shown here is derived from an EMBL/GenBank/DDBJ whole genome shotgun (WGS) entry which is preliminary data.</text>
</comment>
<sequence>MNKIVALCCGVLFGIGLTVAQMVNPQKVLNFLDISGDWDPSLALVMAGALFIYVMGYLVWVKPKSKPLLDEQFFLPAKKTIDKSLVVGSIIFGIGWGVSGICPGPALANLSGGDLKILAFIGAMLVGMKCSPLLAQLTR</sequence>